<gene>
    <name evidence="2" type="ORF">SAMN04488121_103855</name>
</gene>
<evidence type="ECO:0000313" key="2">
    <source>
        <dbReference type="EMBL" id="SDG21840.1"/>
    </source>
</evidence>
<proteinExistence type="predicted"/>
<evidence type="ECO:0000313" key="3">
    <source>
        <dbReference type="Proteomes" id="UP000199045"/>
    </source>
</evidence>
<protein>
    <recommendedName>
        <fullName evidence="4">AraC-like ligand binding domain-containing protein</fullName>
    </recommendedName>
</protein>
<organism evidence="2 3">
    <name type="scientific">Chitinophaga filiformis</name>
    <name type="common">Myxococcus filiformis</name>
    <name type="synonym">Flexibacter filiformis</name>
    <dbReference type="NCBI Taxonomy" id="104663"/>
    <lineage>
        <taxon>Bacteria</taxon>
        <taxon>Pseudomonadati</taxon>
        <taxon>Bacteroidota</taxon>
        <taxon>Chitinophagia</taxon>
        <taxon>Chitinophagales</taxon>
        <taxon>Chitinophagaceae</taxon>
        <taxon>Chitinophaga</taxon>
    </lineage>
</organism>
<dbReference type="GO" id="GO:0003677">
    <property type="term" value="F:DNA binding"/>
    <property type="evidence" value="ECO:0007669"/>
    <property type="project" value="UniProtKB-KW"/>
</dbReference>
<sequence length="158" mass="17772">MQGNTEITVSCHTRANLIGEHVTEDAYQIFQVVSGSGFVLLEKHLSFLAAGDLIFLKPGCRAVWSLSGRSILHYCKVKPLYFEQSPYIIKLFKQDSIFNFRVIISNLPRGQAATIGVLFQLIRDEVEGPHDDKKDAILIHLQMLLLLAHRVGHTSLEN</sequence>
<dbReference type="AlphaFoldDB" id="A0A1G7SHZ0"/>
<dbReference type="InterPro" id="IPR037923">
    <property type="entry name" value="HTH-like"/>
</dbReference>
<evidence type="ECO:0000256" key="1">
    <source>
        <dbReference type="ARBA" id="ARBA00023125"/>
    </source>
</evidence>
<accession>A0A1G7SHZ0</accession>
<dbReference type="SUPFAM" id="SSF51215">
    <property type="entry name" value="Regulatory protein AraC"/>
    <property type="match status" value="1"/>
</dbReference>
<dbReference type="Proteomes" id="UP000199045">
    <property type="component" value="Unassembled WGS sequence"/>
</dbReference>
<dbReference type="STRING" id="104663.SAMN04488121_103855"/>
<keyword evidence="1" id="KW-0238">DNA-binding</keyword>
<evidence type="ECO:0008006" key="4">
    <source>
        <dbReference type="Google" id="ProtNLM"/>
    </source>
</evidence>
<dbReference type="EMBL" id="FNBN01000003">
    <property type="protein sequence ID" value="SDG21840.1"/>
    <property type="molecule type" value="Genomic_DNA"/>
</dbReference>
<reference evidence="3" key="1">
    <citation type="submission" date="2016-10" db="EMBL/GenBank/DDBJ databases">
        <authorList>
            <person name="Varghese N."/>
            <person name="Submissions S."/>
        </authorList>
    </citation>
    <scope>NUCLEOTIDE SEQUENCE [LARGE SCALE GENOMIC DNA]</scope>
    <source>
        <strain evidence="3">DSM 527</strain>
    </source>
</reference>
<name>A0A1G7SHZ0_CHIFI</name>